<feature type="region of interest" description="Disordered" evidence="1">
    <location>
        <begin position="220"/>
        <end position="304"/>
    </location>
</feature>
<protein>
    <submittedName>
        <fullName evidence="2">Uncharacterized protein</fullName>
    </submittedName>
</protein>
<name>A0A8T2RUQ8_CERRI</name>
<evidence type="ECO:0000313" key="2">
    <source>
        <dbReference type="EMBL" id="KAH7299357.1"/>
    </source>
</evidence>
<dbReference type="OrthoDB" id="1915286at2759"/>
<feature type="compositionally biased region" description="Basic and acidic residues" evidence="1">
    <location>
        <begin position="273"/>
        <end position="284"/>
    </location>
</feature>
<reference evidence="2" key="1">
    <citation type="submission" date="2021-08" db="EMBL/GenBank/DDBJ databases">
        <title>WGS assembly of Ceratopteris richardii.</title>
        <authorList>
            <person name="Marchant D.B."/>
            <person name="Chen G."/>
            <person name="Jenkins J."/>
            <person name="Shu S."/>
            <person name="Leebens-Mack J."/>
            <person name="Grimwood J."/>
            <person name="Schmutz J."/>
            <person name="Soltis P."/>
            <person name="Soltis D."/>
            <person name="Chen Z.-H."/>
        </authorList>
    </citation>
    <scope>NUCLEOTIDE SEQUENCE</scope>
    <source>
        <strain evidence="2">Whitten #5841</strain>
        <tissue evidence="2">Leaf</tissue>
    </source>
</reference>
<organism evidence="2 3">
    <name type="scientific">Ceratopteris richardii</name>
    <name type="common">Triangle waterfern</name>
    <dbReference type="NCBI Taxonomy" id="49495"/>
    <lineage>
        <taxon>Eukaryota</taxon>
        <taxon>Viridiplantae</taxon>
        <taxon>Streptophyta</taxon>
        <taxon>Embryophyta</taxon>
        <taxon>Tracheophyta</taxon>
        <taxon>Polypodiopsida</taxon>
        <taxon>Polypodiidae</taxon>
        <taxon>Polypodiales</taxon>
        <taxon>Pteridineae</taxon>
        <taxon>Pteridaceae</taxon>
        <taxon>Parkerioideae</taxon>
        <taxon>Ceratopteris</taxon>
    </lineage>
</organism>
<proteinExistence type="predicted"/>
<evidence type="ECO:0000313" key="3">
    <source>
        <dbReference type="Proteomes" id="UP000825935"/>
    </source>
</evidence>
<sequence>MEEQLSDLAPSELLNYIAFLENELEMTKSRMDSAQIKHADEKALLKAQIKLALNRSHAAHKEARFLRNVNQLTRSTSYDMENDVLGNKYSFEEERERRKVLESKVHYLELELEAKNKLIDQRWKRSERLRSQLEKENAVLKKKVVLGWMIGCLSEVYMLSAPNDLAPPLLRMVRSIQRELEADQSVVHGFAKDPLHVKLQHVEKAILTLIQNAKDRTLEIKTSNESSRGRDEKKDEEGPCFLLTIRKADRDEERRAKDRQRHKENNGWQAVDEETRRYNEKNGQEEDEDQGQEKEQKKEAEQKLQRAQDEIREILQRLEVRMSQLLSYRNAQGQDKTCPQNDEGEKEKDVKNMAEEEVKKQEEKQPQQMQVTERGIDDFLLSQARMPSKKKNRKGKPSSGTASGASPRSHRITADSKLPKPKPFIPPGRTRIN</sequence>
<dbReference type="AlphaFoldDB" id="A0A8T2RUQ8"/>
<feature type="compositionally biased region" description="Basic and acidic residues" evidence="1">
    <location>
        <begin position="227"/>
        <end position="237"/>
    </location>
</feature>
<feature type="compositionally biased region" description="Basic and acidic residues" evidence="1">
    <location>
        <begin position="291"/>
        <end position="304"/>
    </location>
</feature>
<dbReference type="EMBL" id="CM035429">
    <property type="protein sequence ID" value="KAH7299357.1"/>
    <property type="molecule type" value="Genomic_DNA"/>
</dbReference>
<comment type="caution">
    <text evidence="2">The sequence shown here is derived from an EMBL/GenBank/DDBJ whole genome shotgun (WGS) entry which is preliminary data.</text>
</comment>
<feature type="compositionally biased region" description="Basic and acidic residues" evidence="1">
    <location>
        <begin position="246"/>
        <end position="265"/>
    </location>
</feature>
<feature type="compositionally biased region" description="Basic residues" evidence="1">
    <location>
        <begin position="387"/>
        <end position="396"/>
    </location>
</feature>
<feature type="region of interest" description="Disordered" evidence="1">
    <location>
        <begin position="328"/>
        <end position="433"/>
    </location>
</feature>
<dbReference type="Proteomes" id="UP000825935">
    <property type="component" value="Chromosome 24"/>
</dbReference>
<gene>
    <name evidence="2" type="ORF">KP509_24G007500</name>
</gene>
<accession>A0A8T2RUQ8</accession>
<evidence type="ECO:0000256" key="1">
    <source>
        <dbReference type="SAM" id="MobiDB-lite"/>
    </source>
</evidence>
<feature type="compositionally biased region" description="Basic and acidic residues" evidence="1">
    <location>
        <begin position="343"/>
        <end position="365"/>
    </location>
</feature>
<keyword evidence="3" id="KW-1185">Reference proteome</keyword>
<feature type="compositionally biased region" description="Polar residues" evidence="1">
    <location>
        <begin position="328"/>
        <end position="340"/>
    </location>
</feature>